<accession>A0A099NIN0</accession>
<comment type="caution">
    <text evidence="1">The sequence shown here is derived from an EMBL/GenBank/DDBJ whole genome shotgun (WGS) entry which is preliminary data.</text>
</comment>
<gene>
    <name evidence="1" type="ORF">JL09_g6820</name>
</gene>
<protein>
    <submittedName>
        <fullName evidence="1">Uncharacterized protein</fullName>
    </submittedName>
</protein>
<reference evidence="2" key="1">
    <citation type="journal article" date="2014" name="Microb. Cell Fact.">
        <title>Exploiting Issatchenkia orientalis SD108 for succinic acid production.</title>
        <authorList>
            <person name="Xiao H."/>
            <person name="Shao Z."/>
            <person name="Jiang Y."/>
            <person name="Dole S."/>
            <person name="Zhao H."/>
        </authorList>
    </citation>
    <scope>NUCLEOTIDE SEQUENCE [LARGE SCALE GENOMIC DNA]</scope>
    <source>
        <strain evidence="2">SD108</strain>
    </source>
</reference>
<dbReference type="EMBL" id="JQFK01002098">
    <property type="protein sequence ID" value="KGK32573.1"/>
    <property type="molecule type" value="Genomic_DNA"/>
</dbReference>
<evidence type="ECO:0000313" key="1">
    <source>
        <dbReference type="EMBL" id="KGK32573.1"/>
    </source>
</evidence>
<dbReference type="HOGENOM" id="CLU_3436841_0_0_1"/>
<proteinExistence type="predicted"/>
<dbReference type="Proteomes" id="UP000029867">
    <property type="component" value="Unassembled WGS sequence"/>
</dbReference>
<sequence length="12" mass="1507">MHQEQTLITDYQ</sequence>
<name>A0A099NIN0_PICKU</name>
<organism evidence="1 2">
    <name type="scientific">Pichia kudriavzevii</name>
    <name type="common">Yeast</name>
    <name type="synonym">Issatchenkia orientalis</name>
    <dbReference type="NCBI Taxonomy" id="4909"/>
    <lineage>
        <taxon>Eukaryota</taxon>
        <taxon>Fungi</taxon>
        <taxon>Dikarya</taxon>
        <taxon>Ascomycota</taxon>
        <taxon>Saccharomycotina</taxon>
        <taxon>Pichiomycetes</taxon>
        <taxon>Pichiales</taxon>
        <taxon>Pichiaceae</taxon>
        <taxon>Pichia</taxon>
    </lineage>
</organism>
<evidence type="ECO:0000313" key="2">
    <source>
        <dbReference type="Proteomes" id="UP000029867"/>
    </source>
</evidence>